<evidence type="ECO:0000256" key="1">
    <source>
        <dbReference type="SAM" id="MobiDB-lite"/>
    </source>
</evidence>
<comment type="caution">
    <text evidence="2">The sequence shown here is derived from an EMBL/GenBank/DDBJ whole genome shotgun (WGS) entry which is preliminary data.</text>
</comment>
<gene>
    <name evidence="2" type="ORF">PXEA_LOCUS36763</name>
</gene>
<sequence>MVLRMSRLNDDADYDPGETSGNVLRPRSYSGNDNAYNGLRTRCVFLSLPTNVTKLENKVKQLVSTKGDCDHTKGHTILVFIPSTKPNVSLLQECRIVRSGLTSLSQLGLVVRATHLVRCPLS</sequence>
<evidence type="ECO:0000313" key="2">
    <source>
        <dbReference type="EMBL" id="VEL43323.1"/>
    </source>
</evidence>
<dbReference type="AlphaFoldDB" id="A0A3S5BWH6"/>
<evidence type="ECO:0000313" key="3">
    <source>
        <dbReference type="Proteomes" id="UP000784294"/>
    </source>
</evidence>
<keyword evidence="3" id="KW-1185">Reference proteome</keyword>
<organism evidence="2 3">
    <name type="scientific">Protopolystoma xenopodis</name>
    <dbReference type="NCBI Taxonomy" id="117903"/>
    <lineage>
        <taxon>Eukaryota</taxon>
        <taxon>Metazoa</taxon>
        <taxon>Spiralia</taxon>
        <taxon>Lophotrochozoa</taxon>
        <taxon>Platyhelminthes</taxon>
        <taxon>Monogenea</taxon>
        <taxon>Polyopisthocotylea</taxon>
        <taxon>Polystomatidea</taxon>
        <taxon>Polystomatidae</taxon>
        <taxon>Protopolystoma</taxon>
    </lineage>
</organism>
<accession>A0A3S5BWH6</accession>
<name>A0A3S5BWH6_9PLAT</name>
<dbReference type="Proteomes" id="UP000784294">
    <property type="component" value="Unassembled WGS sequence"/>
</dbReference>
<protein>
    <submittedName>
        <fullName evidence="2">Uncharacterized protein</fullName>
    </submittedName>
</protein>
<proteinExistence type="predicted"/>
<dbReference type="EMBL" id="CAAALY010280416">
    <property type="protein sequence ID" value="VEL43323.1"/>
    <property type="molecule type" value="Genomic_DNA"/>
</dbReference>
<feature type="region of interest" description="Disordered" evidence="1">
    <location>
        <begin position="1"/>
        <end position="26"/>
    </location>
</feature>
<reference evidence="2" key="1">
    <citation type="submission" date="2018-11" db="EMBL/GenBank/DDBJ databases">
        <authorList>
            <consortium name="Pathogen Informatics"/>
        </authorList>
    </citation>
    <scope>NUCLEOTIDE SEQUENCE</scope>
</reference>